<name>A0A2T1NEX4_9FLAO</name>
<protein>
    <submittedName>
        <fullName evidence="2">Uncharacterized protein</fullName>
    </submittedName>
</protein>
<dbReference type="EMBL" id="PXOQ01000007">
    <property type="protein sequence ID" value="PSG90946.1"/>
    <property type="molecule type" value="Genomic_DNA"/>
</dbReference>
<dbReference type="AlphaFoldDB" id="A0A2T1NEX4"/>
<sequence length="281" mass="33127">MKRLKCLIVLSCLFITLISCKNHETKTNVENQELETTEQKIVAKFSNKGHEFVFNMVQNVGNYKTLAQKKDVIYTYTYRTPDGKEDISTEKYIFKNELSYGAYQKHERTLPELEGLMEQGYDGETYWLKHNNQLVEDDKMLERVAFNRPTNYYWFTMMQKLLDPNLIYKHVGTTIIDKTPYEVVAVTFESDTNHPKDTYQLYINKKTNLVDQFLFTVVDYNKTEPFLMVLEYETVDGILIPTKRKYKASNWNADVTDEPWITVNWTNITFNNGLSKDVFKP</sequence>
<organism evidence="2 3">
    <name type="scientific">Aurantibacter aestuarii</name>
    <dbReference type="NCBI Taxonomy" id="1266046"/>
    <lineage>
        <taxon>Bacteria</taxon>
        <taxon>Pseudomonadati</taxon>
        <taxon>Bacteroidota</taxon>
        <taxon>Flavobacteriia</taxon>
        <taxon>Flavobacteriales</taxon>
        <taxon>Flavobacteriaceae</taxon>
        <taxon>Aurantibacter</taxon>
    </lineage>
</organism>
<dbReference type="OrthoDB" id="1490620at2"/>
<feature type="signal peptide" evidence="1">
    <location>
        <begin position="1"/>
        <end position="21"/>
    </location>
</feature>
<dbReference type="RefSeq" id="WP_106463087.1">
    <property type="nucleotide sequence ID" value="NZ_PXOQ01000007.1"/>
</dbReference>
<evidence type="ECO:0000256" key="1">
    <source>
        <dbReference type="SAM" id="SignalP"/>
    </source>
</evidence>
<dbReference type="Proteomes" id="UP000238426">
    <property type="component" value="Unassembled WGS sequence"/>
</dbReference>
<evidence type="ECO:0000313" key="2">
    <source>
        <dbReference type="EMBL" id="PSG90946.1"/>
    </source>
</evidence>
<dbReference type="PROSITE" id="PS51257">
    <property type="entry name" value="PROKAR_LIPOPROTEIN"/>
    <property type="match status" value="1"/>
</dbReference>
<evidence type="ECO:0000313" key="3">
    <source>
        <dbReference type="Proteomes" id="UP000238426"/>
    </source>
</evidence>
<keyword evidence="1" id="KW-0732">Signal</keyword>
<feature type="chain" id="PRO_5015425945" evidence="1">
    <location>
        <begin position="22"/>
        <end position="281"/>
    </location>
</feature>
<proteinExistence type="predicted"/>
<comment type="caution">
    <text evidence="2">The sequence shown here is derived from an EMBL/GenBank/DDBJ whole genome shotgun (WGS) entry which is preliminary data.</text>
</comment>
<accession>A0A2T1NEX4</accession>
<reference evidence="2 3" key="1">
    <citation type="submission" date="2018-03" db="EMBL/GenBank/DDBJ databases">
        <title>Mesoflavibacter sp. HG37 and Mesoflavibacter sp. HG96 sp.nov., two marine bacteria isolated from seawater of Western Pacific Ocean.</title>
        <authorList>
            <person name="Cheng H."/>
            <person name="Wu Y.-H."/>
            <person name="Guo L.-L."/>
            <person name="Xu X.-W."/>
        </authorList>
    </citation>
    <scope>NUCLEOTIDE SEQUENCE [LARGE SCALE GENOMIC DNA]</scope>
    <source>
        <strain evidence="2 3">KCTC 32269</strain>
    </source>
</reference>
<gene>
    <name evidence="2" type="ORF">C7H52_05780</name>
</gene>
<keyword evidence="3" id="KW-1185">Reference proteome</keyword>